<protein>
    <submittedName>
        <fullName evidence="2">Carboxymuconolactone decarboxylase family protein</fullName>
    </submittedName>
</protein>
<evidence type="ECO:0000259" key="1">
    <source>
        <dbReference type="Pfam" id="PF20285"/>
    </source>
</evidence>
<sequence length="185" mass="21663">MKQEAGNGAKQYQAQGDMVVNHYESIPTGFSIQYKRLVEEFEKELKENNTEYTSFIGKIKHYTSKIDDFIGLEEKLREAGYEDHYKFALRYKEMYWQLLTENDLSKATQKIHAFILARVSVLFILHIKGAINNGVSKEDVNDLIFNKVIFPIQEMLGENNVLDLYDDDIMSMIYFLTGNCHIRWI</sequence>
<dbReference type="EMBL" id="SPPK01000001">
    <property type="protein sequence ID" value="TFU91144.1"/>
    <property type="molecule type" value="Genomic_DNA"/>
</dbReference>
<organism evidence="2 3">
    <name type="scientific">Dysgonomonas mossii</name>
    <dbReference type="NCBI Taxonomy" id="163665"/>
    <lineage>
        <taxon>Bacteria</taxon>
        <taxon>Pseudomonadati</taxon>
        <taxon>Bacteroidota</taxon>
        <taxon>Bacteroidia</taxon>
        <taxon>Bacteroidales</taxon>
        <taxon>Dysgonomonadaceae</taxon>
        <taxon>Dysgonomonas</taxon>
    </lineage>
</organism>
<evidence type="ECO:0000313" key="3">
    <source>
        <dbReference type="Proteomes" id="UP000298285"/>
    </source>
</evidence>
<comment type="caution">
    <text evidence="2">The sequence shown here is derived from an EMBL/GenBank/DDBJ whole genome shotgun (WGS) entry which is preliminary data.</text>
</comment>
<feature type="domain" description="ABC-three component systems C-terminal" evidence="1">
    <location>
        <begin position="71"/>
        <end position="184"/>
    </location>
</feature>
<dbReference type="Proteomes" id="UP000298285">
    <property type="component" value="Unassembled WGS sequence"/>
</dbReference>
<name>A0A4Y9ITT1_9BACT</name>
<gene>
    <name evidence="2" type="ORF">E4T88_03945</name>
</gene>
<dbReference type="Pfam" id="PF20285">
    <property type="entry name" value="CTD9"/>
    <property type="match status" value="1"/>
</dbReference>
<proteinExistence type="predicted"/>
<dbReference type="InterPro" id="IPR046911">
    <property type="entry name" value="ABC-3C_CTD9"/>
</dbReference>
<dbReference type="OrthoDB" id="9088658at2"/>
<dbReference type="RefSeq" id="WP_135104159.1">
    <property type="nucleotide sequence ID" value="NZ_JADGKW010000001.1"/>
</dbReference>
<accession>A0A4Y9ITT1</accession>
<dbReference type="AlphaFoldDB" id="A0A4Y9ITT1"/>
<reference evidence="2 3" key="1">
    <citation type="submission" date="2019-03" db="EMBL/GenBank/DDBJ databases">
        <title>Diversity of the mouse oral microbiome.</title>
        <authorList>
            <person name="Joseph S."/>
            <person name="Aduse-Opoku J."/>
            <person name="Curtis M."/>
            <person name="Wade W."/>
            <person name="Hashim A."/>
        </authorList>
    </citation>
    <scope>NUCLEOTIDE SEQUENCE [LARGE SCALE GENOMIC DNA]</scope>
    <source>
        <strain evidence="2 3">P11</strain>
    </source>
</reference>
<evidence type="ECO:0000313" key="2">
    <source>
        <dbReference type="EMBL" id="TFU91144.1"/>
    </source>
</evidence>